<protein>
    <submittedName>
        <fullName evidence="1">Uncharacterized protein</fullName>
    </submittedName>
</protein>
<name>C0ZB97_BREBN</name>
<keyword evidence="2" id="KW-1185">Reference proteome</keyword>
<dbReference type="STRING" id="358681.BBR47_20790"/>
<organism evidence="1 2">
    <name type="scientific">Brevibacillus brevis (strain 47 / JCM 6285 / NBRC 100599)</name>
    <dbReference type="NCBI Taxonomy" id="358681"/>
    <lineage>
        <taxon>Bacteria</taxon>
        <taxon>Bacillati</taxon>
        <taxon>Bacillota</taxon>
        <taxon>Bacilli</taxon>
        <taxon>Bacillales</taxon>
        <taxon>Paenibacillaceae</taxon>
        <taxon>Brevibacillus</taxon>
    </lineage>
</organism>
<proteinExistence type="predicted"/>
<reference evidence="1 2" key="1">
    <citation type="submission" date="2005-03" db="EMBL/GenBank/DDBJ databases">
        <title>Brevibacillus brevis strain 47, complete genome.</title>
        <authorList>
            <person name="Hosoyama A."/>
            <person name="Yamada R."/>
            <person name="Hongo Y."/>
            <person name="Terui Y."/>
            <person name="Ankai A."/>
            <person name="Masuyama W."/>
            <person name="Sekiguchi M."/>
            <person name="Takeda T."/>
            <person name="Asano K."/>
            <person name="Ohji S."/>
            <person name="Ichikawa N."/>
            <person name="Narita S."/>
            <person name="Aoki N."/>
            <person name="Miura H."/>
            <person name="Matsushita S."/>
            <person name="Sekigawa T."/>
            <person name="Yamagata H."/>
            <person name="Yoshikawa H."/>
            <person name="Udaka S."/>
            <person name="Tanikawa S."/>
            <person name="Fujita N."/>
        </authorList>
    </citation>
    <scope>NUCLEOTIDE SEQUENCE [LARGE SCALE GENOMIC DNA]</scope>
    <source>
        <strain evidence="2">47 / JCM 6285 / NBRC 100599</strain>
    </source>
</reference>
<evidence type="ECO:0000313" key="2">
    <source>
        <dbReference type="Proteomes" id="UP000001877"/>
    </source>
</evidence>
<dbReference type="EMBL" id="AP008955">
    <property type="protein sequence ID" value="BAH43056.1"/>
    <property type="molecule type" value="Genomic_DNA"/>
</dbReference>
<dbReference type="AlphaFoldDB" id="C0ZB97"/>
<accession>C0ZB97</accession>
<dbReference type="KEGG" id="bbe:BBR47_20790"/>
<dbReference type="HOGENOM" id="CLU_3395438_0_0_9"/>
<gene>
    <name evidence="1" type="ordered locus">BBR47_20790</name>
</gene>
<sequence>MALSLLGATVRILSFFADHLLGNLHFAIAAK</sequence>
<dbReference type="Proteomes" id="UP000001877">
    <property type="component" value="Chromosome"/>
</dbReference>
<evidence type="ECO:0000313" key="1">
    <source>
        <dbReference type="EMBL" id="BAH43056.1"/>
    </source>
</evidence>